<dbReference type="InterPro" id="IPR001789">
    <property type="entry name" value="Sig_transdc_resp-reg_receiver"/>
</dbReference>
<dbReference type="EMBL" id="FPJW01000008">
    <property type="protein sequence ID" value="SFX60632.1"/>
    <property type="molecule type" value="Genomic_DNA"/>
</dbReference>
<dbReference type="GO" id="GO:0003677">
    <property type="term" value="F:DNA binding"/>
    <property type="evidence" value="ECO:0007669"/>
    <property type="project" value="UniProtKB-KW"/>
</dbReference>
<dbReference type="PROSITE" id="PS50043">
    <property type="entry name" value="HTH_LUXR_2"/>
    <property type="match status" value="1"/>
</dbReference>
<dbReference type="SMART" id="SM00448">
    <property type="entry name" value="REC"/>
    <property type="match status" value="1"/>
</dbReference>
<dbReference type="PANTHER" id="PTHR45566:SF1">
    <property type="entry name" value="HTH-TYPE TRANSCRIPTIONAL REGULATOR YHJB-RELATED"/>
    <property type="match status" value="1"/>
</dbReference>
<evidence type="ECO:0000256" key="2">
    <source>
        <dbReference type="ARBA" id="ARBA00023125"/>
    </source>
</evidence>
<evidence type="ECO:0000256" key="1">
    <source>
        <dbReference type="ARBA" id="ARBA00022553"/>
    </source>
</evidence>
<dbReference type="OrthoDB" id="9814495at2"/>
<evidence type="ECO:0000259" key="5">
    <source>
        <dbReference type="PROSITE" id="PS50110"/>
    </source>
</evidence>
<protein>
    <submittedName>
        <fullName evidence="6">Two component transcriptional regulator, LuxR family</fullName>
    </submittedName>
</protein>
<sequence>MHTFLIADDHPLFREAIMQVIAGHFPESRLLETQNLEATLALLNQNDNLDLLLLDLNMPGMQGLQGLTRLHHEHPGVPIVMVSAEEDRKVVLQALAEGAVGFISKASSRQQILAALEQLLAGQVYLPPQILRQTETTAPTETRLLDPERLNSLTRKQRLVLERMALGESNKQIARHLHLAETTIKGHVSAILDRLGLSNRVQVALAAREILPPDA</sequence>
<dbReference type="Gene3D" id="3.40.50.2300">
    <property type="match status" value="1"/>
</dbReference>
<dbReference type="PROSITE" id="PS00622">
    <property type="entry name" value="HTH_LUXR_1"/>
    <property type="match status" value="1"/>
</dbReference>
<dbReference type="InterPro" id="IPR016032">
    <property type="entry name" value="Sig_transdc_resp-reg_C-effctor"/>
</dbReference>
<feature type="domain" description="HTH luxR-type" evidence="4">
    <location>
        <begin position="146"/>
        <end position="211"/>
    </location>
</feature>
<dbReference type="PROSITE" id="PS50110">
    <property type="entry name" value="RESPONSE_REGULATORY"/>
    <property type="match status" value="1"/>
</dbReference>
<gene>
    <name evidence="6" type="ORF">SAMN02745752_02217</name>
</gene>
<dbReference type="CDD" id="cd06170">
    <property type="entry name" value="LuxR_C_like"/>
    <property type="match status" value="1"/>
</dbReference>
<feature type="domain" description="Response regulatory" evidence="5">
    <location>
        <begin position="3"/>
        <end position="120"/>
    </location>
</feature>
<evidence type="ECO:0000259" key="4">
    <source>
        <dbReference type="PROSITE" id="PS50043"/>
    </source>
</evidence>
<dbReference type="SUPFAM" id="SSF46894">
    <property type="entry name" value="C-terminal effector domain of the bipartite response regulators"/>
    <property type="match status" value="1"/>
</dbReference>
<feature type="modified residue" description="4-aspartylphosphate" evidence="3">
    <location>
        <position position="55"/>
    </location>
</feature>
<name>A0A1K1YFJ8_9GAMM</name>
<dbReference type="InterPro" id="IPR011006">
    <property type="entry name" value="CheY-like_superfamily"/>
</dbReference>
<dbReference type="GO" id="GO:0000160">
    <property type="term" value="P:phosphorelay signal transduction system"/>
    <property type="evidence" value="ECO:0007669"/>
    <property type="project" value="InterPro"/>
</dbReference>
<accession>A0A1K1YFJ8</accession>
<dbReference type="Pfam" id="PF00072">
    <property type="entry name" value="Response_reg"/>
    <property type="match status" value="1"/>
</dbReference>
<dbReference type="SMART" id="SM00421">
    <property type="entry name" value="HTH_LUXR"/>
    <property type="match status" value="1"/>
</dbReference>
<dbReference type="InterPro" id="IPR051015">
    <property type="entry name" value="EvgA-like"/>
</dbReference>
<dbReference type="PANTHER" id="PTHR45566">
    <property type="entry name" value="HTH-TYPE TRANSCRIPTIONAL REGULATOR YHJB-RELATED"/>
    <property type="match status" value="1"/>
</dbReference>
<reference evidence="6 7" key="1">
    <citation type="submission" date="2016-11" db="EMBL/GenBank/DDBJ databases">
        <authorList>
            <person name="Jaros S."/>
            <person name="Januszkiewicz K."/>
            <person name="Wedrychowicz H."/>
        </authorList>
    </citation>
    <scope>NUCLEOTIDE SEQUENCE [LARGE SCALE GENOMIC DNA]</scope>
    <source>
        <strain evidence="6 7">DSM 21637</strain>
    </source>
</reference>
<keyword evidence="1 3" id="KW-0597">Phosphoprotein</keyword>
<dbReference type="AlphaFoldDB" id="A0A1K1YFJ8"/>
<dbReference type="Pfam" id="PF00196">
    <property type="entry name" value="GerE"/>
    <property type="match status" value="1"/>
</dbReference>
<keyword evidence="2" id="KW-0238">DNA-binding</keyword>
<evidence type="ECO:0000256" key="3">
    <source>
        <dbReference type="PROSITE-ProRule" id="PRU00169"/>
    </source>
</evidence>
<keyword evidence="7" id="KW-1185">Reference proteome</keyword>
<dbReference type="CDD" id="cd17535">
    <property type="entry name" value="REC_NarL-like"/>
    <property type="match status" value="1"/>
</dbReference>
<evidence type="ECO:0000313" key="7">
    <source>
        <dbReference type="Proteomes" id="UP000182350"/>
    </source>
</evidence>
<proteinExistence type="predicted"/>
<organism evidence="6 7">
    <name type="scientific">Marinospirillum alkaliphilum DSM 21637</name>
    <dbReference type="NCBI Taxonomy" id="1122209"/>
    <lineage>
        <taxon>Bacteria</taxon>
        <taxon>Pseudomonadati</taxon>
        <taxon>Pseudomonadota</taxon>
        <taxon>Gammaproteobacteria</taxon>
        <taxon>Oceanospirillales</taxon>
        <taxon>Oceanospirillaceae</taxon>
        <taxon>Marinospirillum</taxon>
    </lineage>
</organism>
<dbReference type="InterPro" id="IPR000792">
    <property type="entry name" value="Tscrpt_reg_LuxR_C"/>
</dbReference>
<evidence type="ECO:0000313" key="6">
    <source>
        <dbReference type="EMBL" id="SFX60632.1"/>
    </source>
</evidence>
<dbReference type="STRING" id="1122209.SAMN02745752_02217"/>
<dbReference type="PRINTS" id="PR00038">
    <property type="entry name" value="HTHLUXR"/>
</dbReference>
<dbReference type="RefSeq" id="WP_072326525.1">
    <property type="nucleotide sequence ID" value="NZ_FPJW01000008.1"/>
</dbReference>
<dbReference type="GO" id="GO:0006355">
    <property type="term" value="P:regulation of DNA-templated transcription"/>
    <property type="evidence" value="ECO:0007669"/>
    <property type="project" value="InterPro"/>
</dbReference>
<dbReference type="Proteomes" id="UP000182350">
    <property type="component" value="Unassembled WGS sequence"/>
</dbReference>
<dbReference type="InterPro" id="IPR058245">
    <property type="entry name" value="NreC/VraR/RcsB-like_REC"/>
</dbReference>
<dbReference type="SUPFAM" id="SSF52172">
    <property type="entry name" value="CheY-like"/>
    <property type="match status" value="1"/>
</dbReference>